<evidence type="ECO:0000256" key="5">
    <source>
        <dbReference type="ARBA" id="ARBA00023136"/>
    </source>
</evidence>
<keyword evidence="5 6" id="KW-0472">Membrane</keyword>
<dbReference type="GO" id="GO:0005886">
    <property type="term" value="C:plasma membrane"/>
    <property type="evidence" value="ECO:0007669"/>
    <property type="project" value="UniProtKB-SubCell"/>
</dbReference>
<reference evidence="7" key="1">
    <citation type="submission" date="2024-08" db="EMBL/GenBank/DDBJ databases">
        <authorList>
            <person name="Chaddad Z."/>
            <person name="Lamrabet M."/>
            <person name="Bouhnik O."/>
            <person name="Alami S."/>
            <person name="Wipf D."/>
            <person name="Courty P.E."/>
            <person name="Missbah El Idrissi M."/>
        </authorList>
    </citation>
    <scope>NUCLEOTIDE SEQUENCE</scope>
    <source>
        <strain evidence="7">LLZ17</strain>
    </source>
</reference>
<protein>
    <submittedName>
        <fullName evidence="7">Cytochrome C oxidase subunit IV family protein</fullName>
    </submittedName>
</protein>
<gene>
    <name evidence="7" type="ORF">AB8Z38_19335</name>
</gene>
<keyword evidence="2" id="KW-1003">Cell membrane</keyword>
<evidence type="ECO:0000256" key="2">
    <source>
        <dbReference type="ARBA" id="ARBA00022475"/>
    </source>
</evidence>
<proteinExistence type="predicted"/>
<name>A0AB39XAX7_9BRAD</name>
<evidence type="ECO:0000256" key="6">
    <source>
        <dbReference type="SAM" id="Phobius"/>
    </source>
</evidence>
<comment type="subcellular location">
    <subcellularLocation>
        <location evidence="1">Cell membrane</location>
        <topology evidence="1">Multi-pass membrane protein</topology>
    </subcellularLocation>
</comment>
<organism evidence="7">
    <name type="scientific">Bradyrhizobium sp. LLZ17</name>
    <dbReference type="NCBI Taxonomy" id="3239388"/>
    <lineage>
        <taxon>Bacteria</taxon>
        <taxon>Pseudomonadati</taxon>
        <taxon>Pseudomonadota</taxon>
        <taxon>Alphaproteobacteria</taxon>
        <taxon>Hyphomicrobiales</taxon>
        <taxon>Nitrobacteraceae</taxon>
        <taxon>Bradyrhizobium</taxon>
    </lineage>
</organism>
<dbReference type="RefSeq" id="WP_369719467.1">
    <property type="nucleotide sequence ID" value="NZ_CP165734.1"/>
</dbReference>
<sequence length="91" mass="9747">MTHWRPPLPLVGAWLGLLALLALTVTLAYVPLGAGNAVVALSIGTVKAGLVAVIFMELRHRSGLTLVFAGAGLFWLGIFLWLGLMDFMTRT</sequence>
<dbReference type="AlphaFoldDB" id="A0AB39XAX7"/>
<evidence type="ECO:0000256" key="3">
    <source>
        <dbReference type="ARBA" id="ARBA00022692"/>
    </source>
</evidence>
<evidence type="ECO:0000313" key="7">
    <source>
        <dbReference type="EMBL" id="XDV55008.1"/>
    </source>
</evidence>
<feature type="transmembrane region" description="Helical" evidence="6">
    <location>
        <begin position="38"/>
        <end position="56"/>
    </location>
</feature>
<dbReference type="Pfam" id="PF03626">
    <property type="entry name" value="COX4_pro"/>
    <property type="match status" value="1"/>
</dbReference>
<keyword evidence="3 6" id="KW-0812">Transmembrane</keyword>
<dbReference type="NCBIfam" id="TIGR02229">
    <property type="entry name" value="caa3_sub_IV"/>
    <property type="match status" value="1"/>
</dbReference>
<dbReference type="InterPro" id="IPR005171">
    <property type="entry name" value="Cyt_c_oxidase_su4_prok"/>
</dbReference>
<dbReference type="EMBL" id="CP165734">
    <property type="protein sequence ID" value="XDV55008.1"/>
    <property type="molecule type" value="Genomic_DNA"/>
</dbReference>
<accession>A0AB39XAX7</accession>
<dbReference type="InterPro" id="IPR011743">
    <property type="entry name" value="Caa3_sub_IV"/>
</dbReference>
<feature type="transmembrane region" description="Helical" evidence="6">
    <location>
        <begin position="63"/>
        <end position="84"/>
    </location>
</feature>
<evidence type="ECO:0000256" key="1">
    <source>
        <dbReference type="ARBA" id="ARBA00004651"/>
    </source>
</evidence>
<keyword evidence="4 6" id="KW-1133">Transmembrane helix</keyword>
<evidence type="ECO:0000256" key="4">
    <source>
        <dbReference type="ARBA" id="ARBA00022989"/>
    </source>
</evidence>